<accession>A0A4P7NS81</accession>
<evidence type="ECO:0000313" key="2">
    <source>
        <dbReference type="Proteomes" id="UP000294847"/>
    </source>
</evidence>
<dbReference type="EMBL" id="CP034209">
    <property type="protein sequence ID" value="QBZ64696.1"/>
    <property type="molecule type" value="Genomic_DNA"/>
</dbReference>
<organism evidence="1 2">
    <name type="scientific">Pyricularia oryzae</name>
    <name type="common">Rice blast fungus</name>
    <name type="synonym">Magnaporthe oryzae</name>
    <dbReference type="NCBI Taxonomy" id="318829"/>
    <lineage>
        <taxon>Eukaryota</taxon>
        <taxon>Fungi</taxon>
        <taxon>Dikarya</taxon>
        <taxon>Ascomycota</taxon>
        <taxon>Pezizomycotina</taxon>
        <taxon>Sordariomycetes</taxon>
        <taxon>Sordariomycetidae</taxon>
        <taxon>Magnaporthales</taxon>
        <taxon>Pyriculariaceae</taxon>
        <taxon>Pyricularia</taxon>
    </lineage>
</organism>
<reference evidence="1 2" key="1">
    <citation type="journal article" date="2019" name="Mol. Biol. Evol.">
        <title>Blast fungal genomes show frequent chromosomal changes, gene gains and losses, and effector gene turnover.</title>
        <authorList>
            <person name="Gomez Luciano L.B."/>
            <person name="Jason Tsai I."/>
            <person name="Chuma I."/>
            <person name="Tosa Y."/>
            <person name="Chen Y.H."/>
            <person name="Li J.Y."/>
            <person name="Li M.Y."/>
            <person name="Jade Lu M.Y."/>
            <person name="Nakayashiki H."/>
            <person name="Li W.H."/>
        </authorList>
    </citation>
    <scope>NUCLEOTIDE SEQUENCE [LARGE SCALE GENOMIC DNA]</scope>
    <source>
        <strain evidence="1">MZ5-1-6</strain>
    </source>
</reference>
<gene>
    <name evidence="1" type="ORF">PoMZ_06395</name>
</gene>
<name>A0A4P7NS81_PYROR</name>
<evidence type="ECO:0000313" key="1">
    <source>
        <dbReference type="EMBL" id="QBZ64696.1"/>
    </source>
</evidence>
<proteinExistence type="predicted"/>
<protein>
    <submittedName>
        <fullName evidence="1">Uncharacterized protein</fullName>
    </submittedName>
</protein>
<dbReference type="Proteomes" id="UP000294847">
    <property type="component" value="Chromosome 6"/>
</dbReference>
<sequence>MEEASHLGHVFGAVPRQARQDLLCNSHFRKVDVYDDVHDYVTDCDATNTYTREVGSARNKPGERQTISKGETHFRPVNMVTPLSAVSWPRPSINPYTRALGHSGSGSGSGLLLGSLGNLEDCIVTR</sequence>
<dbReference type="AlphaFoldDB" id="A0A4P7NS81"/>